<comment type="similarity">
    <text evidence="1">Belongs to the PPR family. P subfamily.</text>
</comment>
<evidence type="ECO:0008006" key="6">
    <source>
        <dbReference type="Google" id="ProtNLM"/>
    </source>
</evidence>
<dbReference type="PANTHER" id="PTHR47938:SF9">
    <property type="entry name" value="OS10G0422300 PROTEIN"/>
    <property type="match status" value="1"/>
</dbReference>
<evidence type="ECO:0000313" key="4">
    <source>
        <dbReference type="EMBL" id="KAK9162629.1"/>
    </source>
</evidence>
<gene>
    <name evidence="4" type="ORF">Syun_003531</name>
</gene>
<accession>A0AAP0L594</accession>
<dbReference type="Pfam" id="PF01535">
    <property type="entry name" value="PPR"/>
    <property type="match status" value="2"/>
</dbReference>
<evidence type="ECO:0000256" key="3">
    <source>
        <dbReference type="PROSITE-ProRule" id="PRU00708"/>
    </source>
</evidence>
<dbReference type="NCBIfam" id="TIGR00756">
    <property type="entry name" value="PPR"/>
    <property type="match status" value="2"/>
</dbReference>
<dbReference type="Gene3D" id="1.25.40.10">
    <property type="entry name" value="Tetratricopeptide repeat domain"/>
    <property type="match status" value="3"/>
</dbReference>
<sequence length="478" mass="54042">MRRLNSVHRGITNISHCSFTWISSTKPPTPFSGIDPFWVQNHTLNYSSAELPELQHSKCVEELCGIVSNEIGSLDDLEMTLNKSQGFIINSTIVADVINCCKSHSSTRRLLRFMLWSCKTLNHEDMDDAFNHAIMVFAERKDFIALDILISDLQKEHGKMNVETFRVVAEAFVKLGKEDKALGLFKNLDKLMCARDGVSVCAIVSALCSKGHARKAEGVLWHHKNEIFGLESVIYRNLVHGWFVNGNVKEIRRVIEEMKSNRVHVDLFCYNTFLRCICKRNLKFNPSSLVQDALNLIVEMKSNGIIPSVVSFNILLSCLCKARRVKEAYGVLFQSMKKLGCSPDWFSYYLVVRAMYLTGRFGIGNRIVDEMTEEGVVAEPTFYRDLVSVLCGVERVNHALNLFEKMKKACVGNYGPVYDLLIPKLCRGGDFEKGKQLWDEATSRGVVLQCSKSVLDPSITEVFKPAKNVEEGSIKQKE</sequence>
<dbReference type="Pfam" id="PF13812">
    <property type="entry name" value="PPR_3"/>
    <property type="match status" value="1"/>
</dbReference>
<dbReference type="AlphaFoldDB" id="A0AAP0L594"/>
<proteinExistence type="inferred from homology"/>
<keyword evidence="2" id="KW-0677">Repeat</keyword>
<evidence type="ECO:0000313" key="5">
    <source>
        <dbReference type="Proteomes" id="UP001420932"/>
    </source>
</evidence>
<evidence type="ECO:0000256" key="1">
    <source>
        <dbReference type="ARBA" id="ARBA00007626"/>
    </source>
</evidence>
<dbReference type="EMBL" id="JBBNAF010000002">
    <property type="protein sequence ID" value="KAK9162629.1"/>
    <property type="molecule type" value="Genomic_DNA"/>
</dbReference>
<dbReference type="GO" id="GO:0003729">
    <property type="term" value="F:mRNA binding"/>
    <property type="evidence" value="ECO:0007669"/>
    <property type="project" value="TreeGrafter"/>
</dbReference>
<comment type="caution">
    <text evidence="4">The sequence shown here is derived from an EMBL/GenBank/DDBJ whole genome shotgun (WGS) entry which is preliminary data.</text>
</comment>
<dbReference type="PANTHER" id="PTHR47938">
    <property type="entry name" value="RESPIRATORY COMPLEX I CHAPERONE (CIA84), PUTATIVE (AFU_ORTHOLOGUE AFUA_2G06020)-RELATED"/>
    <property type="match status" value="1"/>
</dbReference>
<evidence type="ECO:0000256" key="2">
    <source>
        <dbReference type="ARBA" id="ARBA00022737"/>
    </source>
</evidence>
<reference evidence="4 5" key="1">
    <citation type="submission" date="2024-01" db="EMBL/GenBank/DDBJ databases">
        <title>Genome assemblies of Stephania.</title>
        <authorList>
            <person name="Yang L."/>
        </authorList>
    </citation>
    <scope>NUCLEOTIDE SEQUENCE [LARGE SCALE GENOMIC DNA]</scope>
    <source>
        <strain evidence="4">YNDBR</strain>
        <tissue evidence="4">Leaf</tissue>
    </source>
</reference>
<keyword evidence="5" id="KW-1185">Reference proteome</keyword>
<protein>
    <recommendedName>
        <fullName evidence="6">Pentatricopeptide repeat-containing protein</fullName>
    </recommendedName>
</protein>
<organism evidence="4 5">
    <name type="scientific">Stephania yunnanensis</name>
    <dbReference type="NCBI Taxonomy" id="152371"/>
    <lineage>
        <taxon>Eukaryota</taxon>
        <taxon>Viridiplantae</taxon>
        <taxon>Streptophyta</taxon>
        <taxon>Embryophyta</taxon>
        <taxon>Tracheophyta</taxon>
        <taxon>Spermatophyta</taxon>
        <taxon>Magnoliopsida</taxon>
        <taxon>Ranunculales</taxon>
        <taxon>Menispermaceae</taxon>
        <taxon>Menispermoideae</taxon>
        <taxon>Cissampelideae</taxon>
        <taxon>Stephania</taxon>
    </lineage>
</organism>
<dbReference type="GO" id="GO:0005739">
    <property type="term" value="C:mitochondrion"/>
    <property type="evidence" value="ECO:0007669"/>
    <property type="project" value="TreeGrafter"/>
</dbReference>
<name>A0AAP0L594_9MAGN</name>
<dbReference type="Pfam" id="PF13041">
    <property type="entry name" value="PPR_2"/>
    <property type="match status" value="1"/>
</dbReference>
<dbReference type="Proteomes" id="UP001420932">
    <property type="component" value="Unassembled WGS sequence"/>
</dbReference>
<feature type="repeat" description="PPR" evidence="3">
    <location>
        <begin position="308"/>
        <end position="343"/>
    </location>
</feature>
<dbReference type="InterPro" id="IPR002885">
    <property type="entry name" value="PPR_rpt"/>
</dbReference>
<dbReference type="InterPro" id="IPR011990">
    <property type="entry name" value="TPR-like_helical_dom_sf"/>
</dbReference>
<dbReference type="PROSITE" id="PS51375">
    <property type="entry name" value="PPR"/>
    <property type="match status" value="1"/>
</dbReference>